<dbReference type="EMBL" id="CP092471">
    <property type="protein sequence ID" value="UVI40330.1"/>
    <property type="molecule type" value="Genomic_DNA"/>
</dbReference>
<dbReference type="RefSeq" id="WP_265560502.1">
    <property type="nucleotide sequence ID" value="NZ_CP092471.1"/>
</dbReference>
<proteinExistence type="predicted"/>
<evidence type="ECO:0000313" key="1">
    <source>
        <dbReference type="EMBL" id="UVI40330.1"/>
    </source>
</evidence>
<keyword evidence="2" id="KW-1185">Reference proteome</keyword>
<accession>A0ABY5T169</accession>
<gene>
    <name evidence="1" type="ORF">L1F33_05145</name>
</gene>
<reference evidence="1" key="1">
    <citation type="submission" date="2022-02" db="EMBL/GenBank/DDBJ databases">
        <title>Qipengyuania spongiae sp. nov., isolated from marine sponge.</title>
        <authorList>
            <person name="Li Z."/>
            <person name="Zhang M."/>
        </authorList>
    </citation>
    <scope>NUCLEOTIDE SEQUENCE</scope>
    <source>
        <strain evidence="1">PHS-Z21</strain>
    </source>
</reference>
<dbReference type="Proteomes" id="UP001065265">
    <property type="component" value="Chromosome"/>
</dbReference>
<organism evidence="1 2">
    <name type="scientific">Qipengyuania spongiae</name>
    <dbReference type="NCBI Taxonomy" id="2909673"/>
    <lineage>
        <taxon>Bacteria</taxon>
        <taxon>Pseudomonadati</taxon>
        <taxon>Pseudomonadota</taxon>
        <taxon>Alphaproteobacteria</taxon>
        <taxon>Sphingomonadales</taxon>
        <taxon>Erythrobacteraceae</taxon>
        <taxon>Qipengyuania</taxon>
    </lineage>
</organism>
<name>A0ABY5T169_9SPHN</name>
<evidence type="ECO:0000313" key="2">
    <source>
        <dbReference type="Proteomes" id="UP001065265"/>
    </source>
</evidence>
<sequence>MRYWHPMRIVLTKGLRQDHIALRRGDGSQAAFDFPRKGPVPHDAFHFFVESELAMRRGFWGLVAGGMDPAAVGALAAAGGHASASRAGTPAAGIVELLQAERLVESFEAESWSDGQSDAGIIAMAEPGWAASQVPPPPGVPERLGAIRERIADFSKDWKAAAVGEAMVLEWKDTDFG</sequence>
<protein>
    <submittedName>
        <fullName evidence="1">Uncharacterized protein</fullName>
    </submittedName>
</protein>